<organism evidence="1 2">
    <name type="scientific">Trifolium pratense</name>
    <name type="common">Red clover</name>
    <dbReference type="NCBI Taxonomy" id="57577"/>
    <lineage>
        <taxon>Eukaryota</taxon>
        <taxon>Viridiplantae</taxon>
        <taxon>Streptophyta</taxon>
        <taxon>Embryophyta</taxon>
        <taxon>Tracheophyta</taxon>
        <taxon>Spermatophyta</taxon>
        <taxon>Magnoliopsida</taxon>
        <taxon>eudicotyledons</taxon>
        <taxon>Gunneridae</taxon>
        <taxon>Pentapetalae</taxon>
        <taxon>rosids</taxon>
        <taxon>fabids</taxon>
        <taxon>Fabales</taxon>
        <taxon>Fabaceae</taxon>
        <taxon>Papilionoideae</taxon>
        <taxon>50 kb inversion clade</taxon>
        <taxon>NPAAA clade</taxon>
        <taxon>Hologalegina</taxon>
        <taxon>IRL clade</taxon>
        <taxon>Trifolieae</taxon>
        <taxon>Trifolium</taxon>
    </lineage>
</organism>
<comment type="caution">
    <text evidence="1">The sequence shown here is derived from an EMBL/GenBank/DDBJ whole genome shotgun (WGS) entry which is preliminary data.</text>
</comment>
<reference evidence="1 2" key="1">
    <citation type="journal article" date="2014" name="Am. J. Bot.">
        <title>Genome assembly and annotation for red clover (Trifolium pratense; Fabaceae).</title>
        <authorList>
            <person name="Istvanek J."/>
            <person name="Jaros M."/>
            <person name="Krenek A."/>
            <person name="Repkova J."/>
        </authorList>
    </citation>
    <scope>NUCLEOTIDE SEQUENCE [LARGE SCALE GENOMIC DNA]</scope>
    <source>
        <strain evidence="2">cv. Tatra</strain>
        <tissue evidence="1">Young leaves</tissue>
    </source>
</reference>
<sequence>MQKNDAFAGEEKKEQP</sequence>
<dbReference type="Proteomes" id="UP000236291">
    <property type="component" value="Unassembled WGS sequence"/>
</dbReference>
<gene>
    <name evidence="1" type="ORF">L195_g064314</name>
</gene>
<name>A0A2K3KSA9_TRIPR</name>
<reference evidence="1 2" key="2">
    <citation type="journal article" date="2017" name="Front. Plant Sci.">
        <title>Gene Classification and Mining of Molecular Markers Useful in Red Clover (Trifolium pratense) Breeding.</title>
        <authorList>
            <person name="Istvanek J."/>
            <person name="Dluhosova J."/>
            <person name="Dluhos P."/>
            <person name="Patkova L."/>
            <person name="Nedelnik J."/>
            <person name="Repkova J."/>
        </authorList>
    </citation>
    <scope>NUCLEOTIDE SEQUENCE [LARGE SCALE GENOMIC DNA]</scope>
    <source>
        <strain evidence="2">cv. Tatra</strain>
        <tissue evidence="1">Young leaves</tissue>
    </source>
</reference>
<dbReference type="AlphaFoldDB" id="A0A2K3KSA9"/>
<evidence type="ECO:0000313" key="2">
    <source>
        <dbReference type="Proteomes" id="UP000236291"/>
    </source>
</evidence>
<evidence type="ECO:0000313" key="1">
    <source>
        <dbReference type="EMBL" id="PNX69171.1"/>
    </source>
</evidence>
<feature type="non-terminal residue" evidence="1">
    <location>
        <position position="16"/>
    </location>
</feature>
<accession>A0A2K3KSA9</accession>
<dbReference type="EMBL" id="ASHM01242954">
    <property type="protein sequence ID" value="PNX69171.1"/>
    <property type="molecule type" value="Genomic_DNA"/>
</dbReference>
<proteinExistence type="predicted"/>
<protein>
    <submittedName>
        <fullName evidence="1">Uncharacterized protein</fullName>
    </submittedName>
</protein>